<keyword evidence="3" id="KW-1185">Reference proteome</keyword>
<gene>
    <name evidence="2" type="ORF">NMK71_07400</name>
</gene>
<accession>A0A9X4MYB8</accession>
<comment type="caution">
    <text evidence="2">The sequence shown here is derived from an EMBL/GenBank/DDBJ whole genome shotgun (WGS) entry which is preliminary data.</text>
</comment>
<feature type="transmembrane region" description="Helical" evidence="1">
    <location>
        <begin position="12"/>
        <end position="30"/>
    </location>
</feature>
<name>A0A9X4MYB8_9FLAO</name>
<sequence length="221" mass="24628">MEETIKNLVYIHAFFGGIGLISGLGSIVVKKGNSAHKKLGKLFTYAMIFSSLISLIVARMPNHENLFLFLIGIFTIYMVLAGNRALTFKNKAKTKADLLDKSISGTMFIASILMIILGIVGMIQKVDNSILYLFFGAFGTFMTFKDFQTFKNFRQKKNAWLISHLGRMIGALIASFTAFLVAGLHIGTTAVWILPTALGTVYIIYWNRKLKSKKVLKSIKL</sequence>
<proteinExistence type="predicted"/>
<evidence type="ECO:0008006" key="4">
    <source>
        <dbReference type="Google" id="ProtNLM"/>
    </source>
</evidence>
<dbReference type="AlphaFoldDB" id="A0A9X4MYB8"/>
<feature type="transmembrane region" description="Helical" evidence="1">
    <location>
        <begin position="190"/>
        <end position="207"/>
    </location>
</feature>
<dbReference type="RefSeq" id="WP_304420704.1">
    <property type="nucleotide sequence ID" value="NZ_JANCMU010000003.1"/>
</dbReference>
<dbReference type="EMBL" id="JANCMU010000003">
    <property type="protein sequence ID" value="MDG4946234.1"/>
    <property type="molecule type" value="Genomic_DNA"/>
</dbReference>
<evidence type="ECO:0000313" key="2">
    <source>
        <dbReference type="EMBL" id="MDG4946234.1"/>
    </source>
</evidence>
<keyword evidence="1" id="KW-0472">Membrane</keyword>
<keyword evidence="1" id="KW-1133">Transmembrane helix</keyword>
<dbReference type="Proteomes" id="UP001152599">
    <property type="component" value="Unassembled WGS sequence"/>
</dbReference>
<evidence type="ECO:0000313" key="3">
    <source>
        <dbReference type="Proteomes" id="UP001152599"/>
    </source>
</evidence>
<protein>
    <recommendedName>
        <fullName evidence="4">DUF2306 domain-containing protein</fullName>
    </recommendedName>
</protein>
<keyword evidence="1" id="KW-0812">Transmembrane</keyword>
<feature type="transmembrane region" description="Helical" evidence="1">
    <location>
        <begin position="98"/>
        <end position="123"/>
    </location>
</feature>
<feature type="transmembrane region" description="Helical" evidence="1">
    <location>
        <begin position="42"/>
        <end position="60"/>
    </location>
</feature>
<organism evidence="2 3">
    <name type="scientific">Profundicola chukchiensis</name>
    <dbReference type="NCBI Taxonomy" id="2961959"/>
    <lineage>
        <taxon>Bacteria</taxon>
        <taxon>Pseudomonadati</taxon>
        <taxon>Bacteroidota</taxon>
        <taxon>Flavobacteriia</taxon>
        <taxon>Flavobacteriales</taxon>
        <taxon>Weeksellaceae</taxon>
        <taxon>Profundicola</taxon>
    </lineage>
</organism>
<evidence type="ECO:0000256" key="1">
    <source>
        <dbReference type="SAM" id="Phobius"/>
    </source>
</evidence>
<reference evidence="2" key="1">
    <citation type="submission" date="2022-07" db="EMBL/GenBank/DDBJ databases">
        <title>Description and genome-wide analysis of Profundicola chukchiensis gen. nov., sp. nov., marine bacteria isolated from bottom sediments of the Chukchi Sea.</title>
        <authorList>
            <person name="Romanenko L."/>
            <person name="Otstavnykh N."/>
            <person name="Kurilenko V."/>
            <person name="Eremeev V."/>
            <person name="Velansky P."/>
            <person name="Mikhailov V."/>
            <person name="Isaeva M."/>
        </authorList>
    </citation>
    <scope>NUCLEOTIDE SEQUENCE</scope>
    <source>
        <strain evidence="2">KMM 9713</strain>
    </source>
</reference>
<feature type="transmembrane region" description="Helical" evidence="1">
    <location>
        <begin position="159"/>
        <end position="184"/>
    </location>
</feature>
<feature type="transmembrane region" description="Helical" evidence="1">
    <location>
        <begin position="129"/>
        <end position="147"/>
    </location>
</feature>
<feature type="transmembrane region" description="Helical" evidence="1">
    <location>
        <begin position="66"/>
        <end position="86"/>
    </location>
</feature>